<reference evidence="1" key="1">
    <citation type="submission" date="2021-06" db="EMBL/GenBank/DDBJ databases">
        <title>Parelaphostrongylus tenuis whole genome reference sequence.</title>
        <authorList>
            <person name="Garwood T.J."/>
            <person name="Larsen P.A."/>
            <person name="Fountain-Jones N.M."/>
            <person name="Garbe J.R."/>
            <person name="Macchietto M.G."/>
            <person name="Kania S.A."/>
            <person name="Gerhold R.W."/>
            <person name="Richards J.E."/>
            <person name="Wolf T.M."/>
        </authorList>
    </citation>
    <scope>NUCLEOTIDE SEQUENCE</scope>
    <source>
        <strain evidence="1">MNPRO001-30</strain>
        <tissue evidence="1">Meninges</tissue>
    </source>
</reference>
<dbReference type="EMBL" id="JAHQIW010006614">
    <property type="protein sequence ID" value="KAJ1369592.1"/>
    <property type="molecule type" value="Genomic_DNA"/>
</dbReference>
<protein>
    <submittedName>
        <fullName evidence="1">Uncharacterized protein</fullName>
    </submittedName>
</protein>
<dbReference type="Proteomes" id="UP001196413">
    <property type="component" value="Unassembled WGS sequence"/>
</dbReference>
<accession>A0AAD5WGS0</accession>
<evidence type="ECO:0000313" key="2">
    <source>
        <dbReference type="Proteomes" id="UP001196413"/>
    </source>
</evidence>
<keyword evidence="2" id="KW-1185">Reference proteome</keyword>
<sequence length="238" mass="26508">MPRSTHVLYVGDIVCKLLTIRSALEVQSVRKYGHQIAVGNEAPVSSYRYSSMAPSLGPAEPLKLYSSMKGSTPSNKSPQSDDGYLDPTMKWNAAVLLRPCGASSCSICLNVTHLKYIAKKSIYYGYLIQGFDKANTVRLTNIRLAFQRLPFRADDSSRLPTVVRPLRHISSHLTNTSDAPDRLRNANANDVYVMESFDVTALYTVSNDSALQDTHELLIQHQEAVNMYGLSIEQYMVL</sequence>
<gene>
    <name evidence="1" type="ORF">KIN20_031081</name>
</gene>
<comment type="caution">
    <text evidence="1">The sequence shown here is derived from an EMBL/GenBank/DDBJ whole genome shotgun (WGS) entry which is preliminary data.</text>
</comment>
<organism evidence="1 2">
    <name type="scientific">Parelaphostrongylus tenuis</name>
    <name type="common">Meningeal worm</name>
    <dbReference type="NCBI Taxonomy" id="148309"/>
    <lineage>
        <taxon>Eukaryota</taxon>
        <taxon>Metazoa</taxon>
        <taxon>Ecdysozoa</taxon>
        <taxon>Nematoda</taxon>
        <taxon>Chromadorea</taxon>
        <taxon>Rhabditida</taxon>
        <taxon>Rhabditina</taxon>
        <taxon>Rhabditomorpha</taxon>
        <taxon>Strongyloidea</taxon>
        <taxon>Metastrongylidae</taxon>
        <taxon>Parelaphostrongylus</taxon>
    </lineage>
</organism>
<dbReference type="AlphaFoldDB" id="A0AAD5WGS0"/>
<proteinExistence type="predicted"/>
<name>A0AAD5WGS0_PARTN</name>
<evidence type="ECO:0000313" key="1">
    <source>
        <dbReference type="EMBL" id="KAJ1369592.1"/>
    </source>
</evidence>